<accession>A0A433QTA2</accession>
<evidence type="ECO:0000313" key="1">
    <source>
        <dbReference type="EMBL" id="RUS33011.1"/>
    </source>
</evidence>
<keyword evidence="2" id="KW-1185">Reference proteome</keyword>
<comment type="caution">
    <text evidence="1">The sequence shown here is derived from an EMBL/GenBank/DDBJ whole genome shotgun (WGS) entry which is preliminary data.</text>
</comment>
<proteinExistence type="predicted"/>
<gene>
    <name evidence="1" type="ORF">BC938DRAFT_473521</name>
</gene>
<sequence length="214" mass="24056">MTFVNTLHPGSTITRSMFSSPSITFNLSSRNSTRRDQGDAGHFYYPIIVNSTIFVRIQSRAKDDTYGVVVVGRLDDMLCRIHHTSLIARSPPATRHKEMSSPSSATQSILPFPYPSVLKPPTALTTDEKLLKIARSMPCGESQCQCSSWRPKPANVGGRADLCTCGHRLRSHGGNQEDMDRRLRVATRIDQLLEEKGKLMNFEYEDDDIRSLRK</sequence>
<dbReference type="AlphaFoldDB" id="A0A433QTA2"/>
<evidence type="ECO:0000313" key="2">
    <source>
        <dbReference type="Proteomes" id="UP000274822"/>
    </source>
</evidence>
<reference evidence="1 2" key="1">
    <citation type="journal article" date="2018" name="New Phytol.">
        <title>Phylogenomics of Endogonaceae and evolution of mycorrhizas within Mucoromycota.</title>
        <authorList>
            <person name="Chang Y."/>
            <person name="Desiro A."/>
            <person name="Na H."/>
            <person name="Sandor L."/>
            <person name="Lipzen A."/>
            <person name="Clum A."/>
            <person name="Barry K."/>
            <person name="Grigoriev I.V."/>
            <person name="Martin F.M."/>
            <person name="Stajich J.E."/>
            <person name="Smith M.E."/>
            <person name="Bonito G."/>
            <person name="Spatafora J.W."/>
        </authorList>
    </citation>
    <scope>NUCLEOTIDE SEQUENCE [LARGE SCALE GENOMIC DNA]</scope>
    <source>
        <strain evidence="1 2">AD002</strain>
    </source>
</reference>
<dbReference type="Proteomes" id="UP000274822">
    <property type="component" value="Unassembled WGS sequence"/>
</dbReference>
<protein>
    <submittedName>
        <fullName evidence="1">Uncharacterized protein</fullName>
    </submittedName>
</protein>
<organism evidence="1 2">
    <name type="scientific">Jimgerdemannia flammicorona</name>
    <dbReference type="NCBI Taxonomy" id="994334"/>
    <lineage>
        <taxon>Eukaryota</taxon>
        <taxon>Fungi</taxon>
        <taxon>Fungi incertae sedis</taxon>
        <taxon>Mucoromycota</taxon>
        <taxon>Mucoromycotina</taxon>
        <taxon>Endogonomycetes</taxon>
        <taxon>Endogonales</taxon>
        <taxon>Endogonaceae</taxon>
        <taxon>Jimgerdemannia</taxon>
    </lineage>
</organism>
<dbReference type="EMBL" id="RBNJ01001586">
    <property type="protein sequence ID" value="RUS33011.1"/>
    <property type="molecule type" value="Genomic_DNA"/>
</dbReference>
<name>A0A433QTA2_9FUNG</name>